<evidence type="ECO:0000256" key="2">
    <source>
        <dbReference type="ARBA" id="ARBA00005806"/>
    </source>
</evidence>
<dbReference type="GO" id="GO:0016836">
    <property type="term" value="F:hydro-lyase activity"/>
    <property type="evidence" value="ECO:0007669"/>
    <property type="project" value="UniProtKB-ARBA"/>
</dbReference>
<evidence type="ECO:0000256" key="5">
    <source>
        <dbReference type="ARBA" id="ARBA00023014"/>
    </source>
</evidence>
<dbReference type="Gene3D" id="1.20.1270.370">
    <property type="match status" value="1"/>
</dbReference>
<dbReference type="Proteomes" id="UP000192790">
    <property type="component" value="Unassembled WGS sequence"/>
</dbReference>
<dbReference type="Gene3D" id="3.40.50.11900">
    <property type="match status" value="1"/>
</dbReference>
<dbReference type="Pfam" id="PF06050">
    <property type="entry name" value="HGD-D"/>
    <property type="match status" value="1"/>
</dbReference>
<dbReference type="RefSeq" id="WP_159448082.1">
    <property type="nucleotide sequence ID" value="NZ_FWXW01000005.1"/>
</dbReference>
<reference evidence="6 7" key="1">
    <citation type="submission" date="2017-04" db="EMBL/GenBank/DDBJ databases">
        <authorList>
            <person name="Afonso C.L."/>
            <person name="Miller P.J."/>
            <person name="Scott M.A."/>
            <person name="Spackman E."/>
            <person name="Goraichik I."/>
            <person name="Dimitrov K.M."/>
            <person name="Suarez D.L."/>
            <person name="Swayne D.E."/>
        </authorList>
    </citation>
    <scope>NUCLEOTIDE SEQUENCE [LARGE SCALE GENOMIC DNA]</scope>
    <source>
        <strain evidence="6 7">DSM 12816</strain>
    </source>
</reference>
<dbReference type="OrthoDB" id="355459at2"/>
<dbReference type="AlphaFoldDB" id="A0A1W2BB15"/>
<dbReference type="PANTHER" id="PTHR30548:SF5">
    <property type="entry name" value="SUBUNIT OF OXYGEN-SENSITIVE 2-HYDROXYISOCAPROYL-COA DEHYDRATASE"/>
    <property type="match status" value="1"/>
</dbReference>
<organism evidence="6 7">
    <name type="scientific">Papillibacter cinnamivorans DSM 12816</name>
    <dbReference type="NCBI Taxonomy" id="1122930"/>
    <lineage>
        <taxon>Bacteria</taxon>
        <taxon>Bacillati</taxon>
        <taxon>Bacillota</taxon>
        <taxon>Clostridia</taxon>
        <taxon>Eubacteriales</taxon>
        <taxon>Oscillospiraceae</taxon>
        <taxon>Papillibacter</taxon>
    </lineage>
</organism>
<proteinExistence type="inferred from homology"/>
<keyword evidence="5" id="KW-0411">Iron-sulfur</keyword>
<sequence>MSVQTEIYSKMESAIKNIKSTLEENHKKGVRNIGVLPVYAPEELVHALGMFPVGLWGGKASISKASRYLPPFACSIMQTVMEYGMGGVYDALDGALMSTPCDTLKCVTQNWLSACPHIPAVTVVYPQNNKVPSAAVYLEQELLQAKEALEKIAGRKLSEQALAASIEVYNENRKAMQRFFDVVSEKPGCISAKHRHLVAKSRFFLPKEEHTRLVSALCAELENSPEMKWKGSRVVLAGIMAEPDGLLELFDEFGMAVVGDELAQEYRQYRTLVPAGKTGLSRLALQWQDTGCCSLVYDPEKRRSEYMADMAKRLKADGAVICMMKFCDPEEFDYPWLKAALDKAGIPSLNLEVDLNTPSLEQARTRLQAFSEQLAAI</sequence>
<dbReference type="PANTHER" id="PTHR30548">
    <property type="entry name" value="2-HYDROXYGLUTARYL-COA DEHYDRATASE, D-COMPONENT-RELATED"/>
    <property type="match status" value="1"/>
</dbReference>
<keyword evidence="7" id="KW-1185">Reference proteome</keyword>
<protein>
    <submittedName>
        <fullName evidence="6">Benzoyl-CoA reductase, subunit C</fullName>
    </submittedName>
</protein>
<dbReference type="STRING" id="1122930.SAMN02745168_2104"/>
<gene>
    <name evidence="6" type="ORF">SAMN02745168_2104</name>
</gene>
<name>A0A1W2BB15_9FIRM</name>
<comment type="cofactor">
    <cofactor evidence="1">
        <name>[4Fe-4S] cluster</name>
        <dbReference type="ChEBI" id="CHEBI:49883"/>
    </cofactor>
</comment>
<dbReference type="EMBL" id="FWXW01000005">
    <property type="protein sequence ID" value="SMC69960.1"/>
    <property type="molecule type" value="Genomic_DNA"/>
</dbReference>
<evidence type="ECO:0000256" key="3">
    <source>
        <dbReference type="ARBA" id="ARBA00022723"/>
    </source>
</evidence>
<dbReference type="Gene3D" id="3.40.50.11890">
    <property type="match status" value="1"/>
</dbReference>
<keyword evidence="3" id="KW-0479">Metal-binding</keyword>
<dbReference type="InterPro" id="IPR010327">
    <property type="entry name" value="FldB/FldC_alpha/beta"/>
</dbReference>
<keyword evidence="4" id="KW-0408">Iron</keyword>
<evidence type="ECO:0000256" key="1">
    <source>
        <dbReference type="ARBA" id="ARBA00001966"/>
    </source>
</evidence>
<dbReference type="GO" id="GO:0051536">
    <property type="term" value="F:iron-sulfur cluster binding"/>
    <property type="evidence" value="ECO:0007669"/>
    <property type="project" value="UniProtKB-KW"/>
</dbReference>
<dbReference type="GO" id="GO:0046872">
    <property type="term" value="F:metal ion binding"/>
    <property type="evidence" value="ECO:0007669"/>
    <property type="project" value="UniProtKB-KW"/>
</dbReference>
<accession>A0A1W2BB15</accession>
<evidence type="ECO:0000313" key="6">
    <source>
        <dbReference type="EMBL" id="SMC69960.1"/>
    </source>
</evidence>
<evidence type="ECO:0000313" key="7">
    <source>
        <dbReference type="Proteomes" id="UP000192790"/>
    </source>
</evidence>
<evidence type="ECO:0000256" key="4">
    <source>
        <dbReference type="ARBA" id="ARBA00023004"/>
    </source>
</evidence>
<comment type="similarity">
    <text evidence="2">Belongs to the FldB/FldC dehydratase alpha/beta subunit family.</text>
</comment>